<dbReference type="OrthoDB" id="446280at2"/>
<evidence type="ECO:0000256" key="4">
    <source>
        <dbReference type="ARBA" id="ARBA00023002"/>
    </source>
</evidence>
<dbReference type="GO" id="GO:0016125">
    <property type="term" value="P:sterol metabolic process"/>
    <property type="evidence" value="ECO:0007669"/>
    <property type="project" value="TreeGrafter"/>
</dbReference>
<dbReference type="GO" id="GO:0016705">
    <property type="term" value="F:oxidoreductase activity, acting on paired donors, with incorporation or reduction of molecular oxygen"/>
    <property type="evidence" value="ECO:0007669"/>
    <property type="project" value="InterPro"/>
</dbReference>
<gene>
    <name evidence="6" type="ORF">MC7420_3923</name>
</gene>
<evidence type="ECO:0000256" key="5">
    <source>
        <dbReference type="ARBA" id="ARBA00023004"/>
    </source>
</evidence>
<dbReference type="CDD" id="cd11071">
    <property type="entry name" value="CYP74"/>
    <property type="match status" value="1"/>
</dbReference>
<evidence type="ECO:0000256" key="1">
    <source>
        <dbReference type="ARBA" id="ARBA00001971"/>
    </source>
</evidence>
<comment type="cofactor">
    <cofactor evidence="1">
        <name>heme</name>
        <dbReference type="ChEBI" id="CHEBI:30413"/>
    </cofactor>
</comment>
<dbReference type="PANTHER" id="PTHR24286:SF228">
    <property type="entry name" value="C-22 STEROL DESATURASE ERG5"/>
    <property type="match status" value="1"/>
</dbReference>
<dbReference type="PANTHER" id="PTHR24286">
    <property type="entry name" value="CYTOCHROME P450 26"/>
    <property type="match status" value="1"/>
</dbReference>
<keyword evidence="3" id="KW-0479">Metal-binding</keyword>
<evidence type="ECO:0000313" key="7">
    <source>
        <dbReference type="Proteomes" id="UP000003835"/>
    </source>
</evidence>
<evidence type="ECO:0000256" key="2">
    <source>
        <dbReference type="ARBA" id="ARBA00010617"/>
    </source>
</evidence>
<dbReference type="InterPro" id="IPR001128">
    <property type="entry name" value="Cyt_P450"/>
</dbReference>
<dbReference type="GO" id="GO:0005506">
    <property type="term" value="F:iron ion binding"/>
    <property type="evidence" value="ECO:0007669"/>
    <property type="project" value="InterPro"/>
</dbReference>
<keyword evidence="5" id="KW-0408">Iron</keyword>
<evidence type="ECO:0000313" key="6">
    <source>
        <dbReference type="EMBL" id="EDX74399.1"/>
    </source>
</evidence>
<dbReference type="Pfam" id="PF00067">
    <property type="entry name" value="p450"/>
    <property type="match status" value="1"/>
</dbReference>
<keyword evidence="4" id="KW-0560">Oxidoreductase</keyword>
<protein>
    <submittedName>
        <fullName evidence="6">Cytochrome P450 superfamily</fullName>
    </submittedName>
</protein>
<dbReference type="GO" id="GO:0004497">
    <property type="term" value="F:monooxygenase activity"/>
    <property type="evidence" value="ECO:0007669"/>
    <property type="project" value="InterPro"/>
</dbReference>
<keyword evidence="7" id="KW-1185">Reference proteome</keyword>
<dbReference type="Proteomes" id="UP000003835">
    <property type="component" value="Unassembled WGS sequence"/>
</dbReference>
<organism evidence="6 7">
    <name type="scientific">Coleofasciculus chthonoplastes PCC 7420</name>
    <dbReference type="NCBI Taxonomy" id="118168"/>
    <lineage>
        <taxon>Bacteria</taxon>
        <taxon>Bacillati</taxon>
        <taxon>Cyanobacteriota</taxon>
        <taxon>Cyanophyceae</taxon>
        <taxon>Coleofasciculales</taxon>
        <taxon>Coleofasciculaceae</taxon>
        <taxon>Coleofasciculus</taxon>
    </lineage>
</organism>
<dbReference type="GO" id="GO:0020037">
    <property type="term" value="F:heme binding"/>
    <property type="evidence" value="ECO:0007669"/>
    <property type="project" value="InterPro"/>
</dbReference>
<reference evidence="6 7" key="1">
    <citation type="submission" date="2008-07" db="EMBL/GenBank/DDBJ databases">
        <authorList>
            <person name="Tandeau de Marsac N."/>
            <person name="Ferriera S."/>
            <person name="Johnson J."/>
            <person name="Kravitz S."/>
            <person name="Beeson K."/>
            <person name="Sutton G."/>
            <person name="Rogers Y.-H."/>
            <person name="Friedman R."/>
            <person name="Frazier M."/>
            <person name="Venter J.C."/>
        </authorList>
    </citation>
    <scope>NUCLEOTIDE SEQUENCE [LARGE SCALE GENOMIC DNA]</scope>
    <source>
        <strain evidence="6 7">PCC 7420</strain>
    </source>
</reference>
<dbReference type="InterPro" id="IPR036396">
    <property type="entry name" value="Cyt_P450_sf"/>
</dbReference>
<sequence length="448" mass="50717">MDNQKILEVHERQLKFSRLLAKIGQNNPIGKVIRLRAYFLDLPVLTKQWRDYLYVRKERISDKFLGLDQGIIHTSYADAKRLVETTPQQRDNYLGPLKINARSYFLGHPLCLGTNGDEHAGIRALFFHALPEPEEITEVLAKLVDEELAKATKPGIIDVKTDLPKMIVALLHELVLNLKLSEEEIAGSVGYIGGLGLATVPNLIHNTLLRNKTRSHIQHRQGLVDTYKKSPKYQDYLGFGATHQLNEQQVANNLFDMIHVAGTAGTSDLLASVFGVLCQDEALRANVSAEIDTVWDGQTPPNAQTLAQLELTEKVIFETARLYPPVRFLNQMSTEPMEVEIGGQRCPFQKGTRLVASLFTANRDPDKYEEPDTFKTTRDYRDLLSWNGSNQERNCPGRALSIAIVKLFCLYAFKHYQWRSVSGVEWDMKKFAPFKPNLVLNGFARRAN</sequence>
<accession>B4VU88</accession>
<dbReference type="EMBL" id="DS989853">
    <property type="protein sequence ID" value="EDX74399.1"/>
    <property type="molecule type" value="Genomic_DNA"/>
</dbReference>
<dbReference type="Gene3D" id="1.10.630.10">
    <property type="entry name" value="Cytochrome P450"/>
    <property type="match status" value="1"/>
</dbReference>
<dbReference type="eggNOG" id="COG2124">
    <property type="taxonomic scope" value="Bacteria"/>
</dbReference>
<proteinExistence type="inferred from homology"/>
<dbReference type="STRING" id="118168.MC7420_3923"/>
<name>B4VU88_9CYAN</name>
<comment type="similarity">
    <text evidence="2">Belongs to the cytochrome P450 family.</text>
</comment>
<dbReference type="SUPFAM" id="SSF48264">
    <property type="entry name" value="Cytochrome P450"/>
    <property type="match status" value="1"/>
</dbReference>
<dbReference type="AlphaFoldDB" id="B4VU88"/>
<evidence type="ECO:0000256" key="3">
    <source>
        <dbReference type="ARBA" id="ARBA00022723"/>
    </source>
</evidence>
<dbReference type="HOGENOM" id="CLU_610952_0_0_3"/>
<dbReference type="RefSeq" id="WP_006102244.1">
    <property type="nucleotide sequence ID" value="NZ_DS989853.1"/>
</dbReference>